<keyword evidence="10" id="KW-1185">Reference proteome</keyword>
<dbReference type="PANTHER" id="PTHR10662">
    <property type="entry name" value="NUCLEAR RNA EXPORT FACTOR"/>
    <property type="match status" value="1"/>
</dbReference>
<reference evidence="11" key="1">
    <citation type="submission" date="2017-02" db="UniProtKB">
        <authorList>
            <consortium name="WormBaseParasite"/>
        </authorList>
    </citation>
    <scope>IDENTIFICATION</scope>
</reference>
<evidence type="ECO:0000259" key="9">
    <source>
        <dbReference type="PROSITE" id="PS51281"/>
    </source>
</evidence>
<dbReference type="Pfam" id="PF22602">
    <property type="entry name" value="NXF_NTF2"/>
    <property type="match status" value="1"/>
</dbReference>
<dbReference type="InterPro" id="IPR030217">
    <property type="entry name" value="NXF_fam"/>
</dbReference>
<dbReference type="Pfam" id="PF03943">
    <property type="entry name" value="TAP_C"/>
    <property type="match status" value="1"/>
</dbReference>
<dbReference type="SUPFAM" id="SSF52058">
    <property type="entry name" value="L domain-like"/>
    <property type="match status" value="1"/>
</dbReference>
<dbReference type="Gene3D" id="3.10.450.50">
    <property type="match status" value="1"/>
</dbReference>
<dbReference type="Gene3D" id="3.80.10.10">
    <property type="entry name" value="Ribonuclease Inhibitor"/>
    <property type="match status" value="1"/>
</dbReference>
<evidence type="ECO:0000259" key="8">
    <source>
        <dbReference type="PROSITE" id="PS50177"/>
    </source>
</evidence>
<dbReference type="InterPro" id="IPR005637">
    <property type="entry name" value="TAP_C_dom"/>
</dbReference>
<evidence type="ECO:0000313" key="11">
    <source>
        <dbReference type="WBParaSite" id="PTRK_0000972600.1"/>
    </source>
</evidence>
<dbReference type="PROSITE" id="PS50177">
    <property type="entry name" value="NTF2_DOMAIN"/>
    <property type="match status" value="1"/>
</dbReference>
<evidence type="ECO:0000256" key="5">
    <source>
        <dbReference type="ARBA" id="ARBA00022737"/>
    </source>
</evidence>
<dbReference type="WBParaSite" id="PTRK_0000972600.1">
    <property type="protein sequence ID" value="PTRK_0000972600.1"/>
    <property type="gene ID" value="PTRK_0000972600"/>
</dbReference>
<evidence type="ECO:0000256" key="4">
    <source>
        <dbReference type="ARBA" id="ARBA00022614"/>
    </source>
</evidence>
<keyword evidence="4" id="KW-0433">Leucine-rich repeat</keyword>
<dbReference type="GO" id="GO:0003723">
    <property type="term" value="F:RNA binding"/>
    <property type="evidence" value="ECO:0007669"/>
    <property type="project" value="TreeGrafter"/>
</dbReference>
<evidence type="ECO:0000256" key="6">
    <source>
        <dbReference type="ARBA" id="ARBA00022816"/>
    </source>
</evidence>
<feature type="domain" description="TAP-C" evidence="9">
    <location>
        <begin position="564"/>
        <end position="617"/>
    </location>
</feature>
<keyword evidence="3" id="KW-0813">Transport</keyword>
<dbReference type="GO" id="GO:0005634">
    <property type="term" value="C:nucleus"/>
    <property type="evidence" value="ECO:0007669"/>
    <property type="project" value="UniProtKB-SubCell"/>
</dbReference>
<evidence type="ECO:0000256" key="2">
    <source>
        <dbReference type="ARBA" id="ARBA00009285"/>
    </source>
</evidence>
<dbReference type="AlphaFoldDB" id="A0A0N4ZMF8"/>
<dbReference type="InterPro" id="IPR032710">
    <property type="entry name" value="NTF2-like_dom_sf"/>
</dbReference>
<evidence type="ECO:0000256" key="7">
    <source>
        <dbReference type="ARBA" id="ARBA00023242"/>
    </source>
</evidence>
<dbReference type="PROSITE" id="PS51281">
    <property type="entry name" value="TAP_C"/>
    <property type="match status" value="1"/>
</dbReference>
<dbReference type="SMART" id="SM00804">
    <property type="entry name" value="TAP_C"/>
    <property type="match status" value="1"/>
</dbReference>
<dbReference type="Gene3D" id="1.10.8.10">
    <property type="entry name" value="DNA helicase RuvA subunit, C-terminal domain"/>
    <property type="match status" value="1"/>
</dbReference>
<organism evidence="10 11">
    <name type="scientific">Parastrongyloides trichosuri</name>
    <name type="common">Possum-specific nematode worm</name>
    <dbReference type="NCBI Taxonomy" id="131310"/>
    <lineage>
        <taxon>Eukaryota</taxon>
        <taxon>Metazoa</taxon>
        <taxon>Ecdysozoa</taxon>
        <taxon>Nematoda</taxon>
        <taxon>Chromadorea</taxon>
        <taxon>Rhabditida</taxon>
        <taxon>Tylenchina</taxon>
        <taxon>Panagrolaimomorpha</taxon>
        <taxon>Strongyloidoidea</taxon>
        <taxon>Strongyloididae</taxon>
        <taxon>Parastrongyloides</taxon>
    </lineage>
</organism>
<dbReference type="CDD" id="cd14342">
    <property type="entry name" value="UBA_TAP-C"/>
    <property type="match status" value="1"/>
</dbReference>
<dbReference type="Proteomes" id="UP000038045">
    <property type="component" value="Unplaced"/>
</dbReference>
<keyword evidence="6" id="KW-0509">mRNA transport</keyword>
<dbReference type="InterPro" id="IPR002075">
    <property type="entry name" value="NTF2_dom"/>
</dbReference>
<comment type="similarity">
    <text evidence="2">Belongs to the NXF family.</text>
</comment>
<dbReference type="SUPFAM" id="SSF46934">
    <property type="entry name" value="UBA-like"/>
    <property type="match status" value="1"/>
</dbReference>
<evidence type="ECO:0000313" key="10">
    <source>
        <dbReference type="Proteomes" id="UP000038045"/>
    </source>
</evidence>
<keyword evidence="7" id="KW-0539">Nucleus</keyword>
<evidence type="ECO:0000256" key="1">
    <source>
        <dbReference type="ARBA" id="ARBA00004123"/>
    </source>
</evidence>
<dbReference type="SUPFAM" id="SSF54427">
    <property type="entry name" value="NTF2-like"/>
    <property type="match status" value="1"/>
</dbReference>
<accession>A0A0N4ZMF8</accession>
<dbReference type="InterPro" id="IPR009060">
    <property type="entry name" value="UBA-like_sf"/>
</dbReference>
<feature type="domain" description="NTF2" evidence="8">
    <location>
        <begin position="334"/>
        <end position="506"/>
    </location>
</feature>
<proteinExistence type="inferred from homology"/>
<dbReference type="InterPro" id="IPR032675">
    <property type="entry name" value="LRR_dom_sf"/>
</dbReference>
<protein>
    <submittedName>
        <fullName evidence="11">NTF2 domain-containing protein</fullName>
    </submittedName>
</protein>
<name>A0A0N4ZMF8_PARTI</name>
<dbReference type="PANTHER" id="PTHR10662:SF22">
    <property type="entry name" value="NUCLEAR RNA EXPORT FACTOR 1"/>
    <property type="match status" value="1"/>
</dbReference>
<dbReference type="STRING" id="131310.A0A0N4ZMF8"/>
<sequence length="623" mass="73044">MFQLRRKRKAADEQRILRSTGDHYNINFMDNELIGKKAYLEKNYMYRGFLRKKSCNYIKIENVTDHEILNILRDEIEFIPLSIEILGDDTITFIVSSDKEACELGGLSGRIKFKGQCVKITTRPVNYRIWGNLTDKDIEDINEVCCKRYIPEKNALDLTGLLYESVFNKDDSTGATLEKIDVVLIIAEFIKRECPNVEKVSFSSNNLHSLELLQPLLHVGKDINTIDISFNFITNINSFGVLKRFKLETIYLKEFQSDKFFYLDRETAYDQIVQLLTTTKFDHNDTFKEVQYVPKLNYVDYADFSLNFQYKEHFIHADPVYKSFFNGDKRMENIIKKFFERYVSIFDSSNSEGRRNLKKYYHKNGKFSLTASAISDGRSFQNHYGKDQLMKSDNIGFLLMTHNMRKSHYYKNKLRDVLFVGDEKAVNGLLNLPPSKHDTSTFVYDITYVDVNIIIFSVRGLVNFGESRSMDPEMWLSDDVKIFSRSFVVSMEKSCLKKIISDLMTVYPSSEPALKWYRTSLEYLKPLEKENNKIYGKIQFQKKQTKLCADKFIKMTISGEDDKKYRDFLIERLSYETSMIPEYSLRCLEDNDFNYDTALYAFSRNKDFLPSEAFSINFKVPEI</sequence>
<dbReference type="InterPro" id="IPR018222">
    <property type="entry name" value="Nuclear_transport_factor_2_euk"/>
</dbReference>
<evidence type="ECO:0000256" key="3">
    <source>
        <dbReference type="ARBA" id="ARBA00022448"/>
    </source>
</evidence>
<comment type="subcellular location">
    <subcellularLocation>
        <location evidence="1">Nucleus</location>
    </subcellularLocation>
</comment>
<keyword evidence="5" id="KW-0677">Repeat</keyword>
<dbReference type="GO" id="GO:0016973">
    <property type="term" value="P:poly(A)+ mRNA export from nucleus"/>
    <property type="evidence" value="ECO:0007669"/>
    <property type="project" value="TreeGrafter"/>
</dbReference>